<reference evidence="1" key="1">
    <citation type="submission" date="2020-10" db="EMBL/GenBank/DDBJ databases">
        <authorList>
            <person name="Kikuchi T."/>
        </authorList>
    </citation>
    <scope>NUCLEOTIDE SEQUENCE</scope>
    <source>
        <strain evidence="1">NKZ352</strain>
    </source>
</reference>
<evidence type="ECO:0000313" key="1">
    <source>
        <dbReference type="EMBL" id="CAD6188457.1"/>
    </source>
</evidence>
<gene>
    <name evidence="1" type="ORF">CAUJ_LOCUS4376</name>
</gene>
<protein>
    <submittedName>
        <fullName evidence="1">Uncharacterized protein</fullName>
    </submittedName>
</protein>
<dbReference type="EMBL" id="CAJGYM010000008">
    <property type="protein sequence ID" value="CAD6188457.1"/>
    <property type="molecule type" value="Genomic_DNA"/>
</dbReference>
<comment type="caution">
    <text evidence="1">The sequence shown here is derived from an EMBL/GenBank/DDBJ whole genome shotgun (WGS) entry which is preliminary data.</text>
</comment>
<accession>A0A8S1GYZ8</accession>
<name>A0A8S1GYZ8_9PELO</name>
<proteinExistence type="predicted"/>
<dbReference type="AlphaFoldDB" id="A0A8S1GYZ8"/>
<keyword evidence="2" id="KW-1185">Reference proteome</keyword>
<evidence type="ECO:0000313" key="2">
    <source>
        <dbReference type="Proteomes" id="UP000835052"/>
    </source>
</evidence>
<dbReference type="Proteomes" id="UP000835052">
    <property type="component" value="Unassembled WGS sequence"/>
</dbReference>
<organism evidence="1 2">
    <name type="scientific">Caenorhabditis auriculariae</name>
    <dbReference type="NCBI Taxonomy" id="2777116"/>
    <lineage>
        <taxon>Eukaryota</taxon>
        <taxon>Metazoa</taxon>
        <taxon>Ecdysozoa</taxon>
        <taxon>Nematoda</taxon>
        <taxon>Chromadorea</taxon>
        <taxon>Rhabditida</taxon>
        <taxon>Rhabditina</taxon>
        <taxon>Rhabditomorpha</taxon>
        <taxon>Rhabditoidea</taxon>
        <taxon>Rhabditidae</taxon>
        <taxon>Peloderinae</taxon>
        <taxon>Caenorhabditis</taxon>
    </lineage>
</organism>
<sequence length="337" mass="39281">MAYEKNLIRLAEDLKDVSVKELNSIDFFLLHSQSFHLGNNLYNCLLEENFRRNPTYSYAQCVAWLAFAAHSTIQEMVPRGNYTGKPRAHLSRLTDVVLPRRTGYDEESENLIQIEKLLNILQHCDFSSWTDEHRVMFIYALLKASLRFPRPCEVPEIGAFLRLLFSYESSRVLSGSLASIFTSLTDDPKQLRDIMEMLYLATFNVEIPVMMTAEYFICVSERGEVAEMKPSFEEPKRMYVRKMCEIIDLLVVDVMERTDQAFIRDLVRYVIDEEIEGMYGKSARLLFLNPQLLNALRSLFGLRTQRRSHRNRDSYRRSEQAISERLAFQARAFPPAP</sequence>